<dbReference type="PANTHER" id="PTHR31389">
    <property type="entry name" value="LD39211P"/>
    <property type="match status" value="1"/>
</dbReference>
<dbReference type="AlphaFoldDB" id="A0A2A6BBU3"/>
<organism evidence="1 2">
    <name type="scientific">Pristionchus pacificus</name>
    <name type="common">Parasitic nematode worm</name>
    <dbReference type="NCBI Taxonomy" id="54126"/>
    <lineage>
        <taxon>Eukaryota</taxon>
        <taxon>Metazoa</taxon>
        <taxon>Ecdysozoa</taxon>
        <taxon>Nematoda</taxon>
        <taxon>Chromadorea</taxon>
        <taxon>Rhabditida</taxon>
        <taxon>Rhabditina</taxon>
        <taxon>Diplogasteromorpha</taxon>
        <taxon>Diplogasteroidea</taxon>
        <taxon>Neodiplogasteridae</taxon>
        <taxon>Pristionchus</taxon>
    </lineage>
</organism>
<dbReference type="Pfam" id="PF07801">
    <property type="entry name" value="DUF1647"/>
    <property type="match status" value="1"/>
</dbReference>
<dbReference type="PANTHER" id="PTHR31389:SF4">
    <property type="entry name" value="LD39211P"/>
    <property type="match status" value="1"/>
</dbReference>
<protein>
    <submittedName>
        <fullName evidence="1">Uncharacterized protein</fullName>
    </submittedName>
</protein>
<dbReference type="EnsemblMetazoa" id="PPA21914.1">
    <property type="protein sequence ID" value="PPA21914.1"/>
    <property type="gene ID" value="WBGene00111468"/>
</dbReference>
<gene>
    <name evidence="1" type="primary">WBGene00111468</name>
</gene>
<sequence>MRNAPILQLLAIFVRFILISIIALLIMLIVRQWNQGIPMIMDPTNLSPCAGEEMQFIAYNQKKETARGKNFSCGLLSYLDRWKISHDFTYKFERIDAESVAIVMYSSSNHFYEARRAIRSVRFVFKNKIIFYDLGLLPNEISELNNVCNLELRKFEFERYPDFVSYIMGYNFKPIIMAEVFSELESFWVVDTSVRFFNVTPFLTDFYANITSGVIETMAMRHPSSHSIYATTHPSMYEYLPIDYPLAKELEMLDANTMFITRSDMTREAIKWNALCALTPECMAPEGSGVHCWFEKDRYLTHANCHRFDQSSINIIVASLLERDGWKRRDRVKDDSMRNFTSVQRGDGDGIPLIIPCE</sequence>
<evidence type="ECO:0000313" key="1">
    <source>
        <dbReference type="EnsemblMetazoa" id="PPA21914.1"/>
    </source>
</evidence>
<accession>A0A8R1YKC1</accession>
<reference evidence="1" key="2">
    <citation type="submission" date="2022-06" db="UniProtKB">
        <authorList>
            <consortium name="EnsemblMetazoa"/>
        </authorList>
    </citation>
    <scope>IDENTIFICATION</scope>
    <source>
        <strain evidence="1">PS312</strain>
    </source>
</reference>
<proteinExistence type="predicted"/>
<dbReference type="Proteomes" id="UP000005239">
    <property type="component" value="Unassembled WGS sequence"/>
</dbReference>
<reference evidence="2" key="1">
    <citation type="journal article" date="2008" name="Nat. Genet.">
        <title>The Pristionchus pacificus genome provides a unique perspective on nematode lifestyle and parasitism.</title>
        <authorList>
            <person name="Dieterich C."/>
            <person name="Clifton S.W."/>
            <person name="Schuster L.N."/>
            <person name="Chinwalla A."/>
            <person name="Delehaunty K."/>
            <person name="Dinkelacker I."/>
            <person name="Fulton L."/>
            <person name="Fulton R."/>
            <person name="Godfrey J."/>
            <person name="Minx P."/>
            <person name="Mitreva M."/>
            <person name="Roeseler W."/>
            <person name="Tian H."/>
            <person name="Witte H."/>
            <person name="Yang S.P."/>
            <person name="Wilson R.K."/>
            <person name="Sommer R.J."/>
        </authorList>
    </citation>
    <scope>NUCLEOTIDE SEQUENCE [LARGE SCALE GENOMIC DNA]</scope>
    <source>
        <strain evidence="2">PS312</strain>
    </source>
</reference>
<dbReference type="OrthoDB" id="10053392at2759"/>
<accession>A0A2A6BBU3</accession>
<name>A0A2A6BBU3_PRIPA</name>
<evidence type="ECO:0000313" key="2">
    <source>
        <dbReference type="Proteomes" id="UP000005239"/>
    </source>
</evidence>
<keyword evidence="2" id="KW-1185">Reference proteome</keyword>
<dbReference type="InterPro" id="IPR012444">
    <property type="entry name" value="DUF1647"/>
</dbReference>